<evidence type="ECO:0000256" key="1">
    <source>
        <dbReference type="ARBA" id="ARBA00004651"/>
    </source>
</evidence>
<evidence type="ECO:0000256" key="3">
    <source>
        <dbReference type="ARBA" id="ARBA00022475"/>
    </source>
</evidence>
<dbReference type="EMBL" id="FNUC01000003">
    <property type="protein sequence ID" value="SEE71898.1"/>
    <property type="molecule type" value="Genomic_DNA"/>
</dbReference>
<comment type="subcellular location">
    <subcellularLocation>
        <location evidence="1">Cell membrane</location>
        <topology evidence="1">Multi-pass membrane protein</topology>
    </subcellularLocation>
</comment>
<dbReference type="PANTHER" id="PTHR23513">
    <property type="entry name" value="INTEGRAL MEMBRANE EFFLUX PROTEIN-RELATED"/>
    <property type="match status" value="1"/>
</dbReference>
<evidence type="ECO:0000256" key="4">
    <source>
        <dbReference type="ARBA" id="ARBA00022692"/>
    </source>
</evidence>
<organism evidence="8 9">
    <name type="scientific">Jiangella alba</name>
    <dbReference type="NCBI Taxonomy" id="561176"/>
    <lineage>
        <taxon>Bacteria</taxon>
        <taxon>Bacillati</taxon>
        <taxon>Actinomycetota</taxon>
        <taxon>Actinomycetes</taxon>
        <taxon>Jiangellales</taxon>
        <taxon>Jiangellaceae</taxon>
        <taxon>Jiangella</taxon>
    </lineage>
</organism>
<dbReference type="CDD" id="cd06173">
    <property type="entry name" value="MFS_MefA_like"/>
    <property type="match status" value="1"/>
</dbReference>
<accession>A0A1H5L6R9</accession>
<feature type="transmembrane region" description="Helical" evidence="7">
    <location>
        <begin position="290"/>
        <end position="310"/>
    </location>
</feature>
<dbReference type="PANTHER" id="PTHR23513:SF6">
    <property type="entry name" value="MAJOR FACILITATOR SUPERFAMILY ASSOCIATED DOMAIN-CONTAINING PROTEIN"/>
    <property type="match status" value="1"/>
</dbReference>
<reference evidence="9" key="1">
    <citation type="submission" date="2016-10" db="EMBL/GenBank/DDBJ databases">
        <authorList>
            <person name="Varghese N."/>
            <person name="Submissions S."/>
        </authorList>
    </citation>
    <scope>NUCLEOTIDE SEQUENCE [LARGE SCALE GENOMIC DNA]</scope>
    <source>
        <strain evidence="9">DSM 45237</strain>
    </source>
</reference>
<feature type="transmembrane region" description="Helical" evidence="7">
    <location>
        <begin position="89"/>
        <end position="115"/>
    </location>
</feature>
<feature type="transmembrane region" description="Helical" evidence="7">
    <location>
        <begin position="161"/>
        <end position="188"/>
    </location>
</feature>
<dbReference type="OrthoDB" id="145388at2"/>
<dbReference type="AlphaFoldDB" id="A0A1H5L6R9"/>
<dbReference type="Pfam" id="PF05977">
    <property type="entry name" value="MFS_3"/>
    <property type="match status" value="1"/>
</dbReference>
<keyword evidence="5 7" id="KW-1133">Transmembrane helix</keyword>
<feature type="transmembrane region" description="Helical" evidence="7">
    <location>
        <begin position="259"/>
        <end position="278"/>
    </location>
</feature>
<keyword evidence="3" id="KW-1003">Cell membrane</keyword>
<dbReference type="GO" id="GO:0005886">
    <property type="term" value="C:plasma membrane"/>
    <property type="evidence" value="ECO:0007669"/>
    <property type="project" value="UniProtKB-SubCell"/>
</dbReference>
<evidence type="ECO:0000256" key="2">
    <source>
        <dbReference type="ARBA" id="ARBA00022448"/>
    </source>
</evidence>
<evidence type="ECO:0000256" key="6">
    <source>
        <dbReference type="ARBA" id="ARBA00023136"/>
    </source>
</evidence>
<dbReference type="InterPro" id="IPR036259">
    <property type="entry name" value="MFS_trans_sf"/>
</dbReference>
<evidence type="ECO:0000256" key="7">
    <source>
        <dbReference type="SAM" id="Phobius"/>
    </source>
</evidence>
<proteinExistence type="predicted"/>
<dbReference type="SUPFAM" id="SSF103473">
    <property type="entry name" value="MFS general substrate transporter"/>
    <property type="match status" value="1"/>
</dbReference>
<dbReference type="Proteomes" id="UP000181980">
    <property type="component" value="Unassembled WGS sequence"/>
</dbReference>
<protein>
    <submittedName>
        <fullName evidence="8">Transmembrane secretion effector</fullName>
    </submittedName>
</protein>
<keyword evidence="4 7" id="KW-0812">Transmembrane</keyword>
<dbReference type="STRING" id="561176.SAMN04488561_2405"/>
<feature type="transmembrane region" description="Helical" evidence="7">
    <location>
        <begin position="227"/>
        <end position="247"/>
    </location>
</feature>
<evidence type="ECO:0000256" key="5">
    <source>
        <dbReference type="ARBA" id="ARBA00022989"/>
    </source>
</evidence>
<dbReference type="RefSeq" id="WP_083289261.1">
    <property type="nucleotide sequence ID" value="NZ_FNUC01000003.1"/>
</dbReference>
<keyword evidence="9" id="KW-1185">Reference proteome</keyword>
<feature type="transmembrane region" description="Helical" evidence="7">
    <location>
        <begin position="355"/>
        <end position="373"/>
    </location>
</feature>
<evidence type="ECO:0000313" key="9">
    <source>
        <dbReference type="Proteomes" id="UP000181980"/>
    </source>
</evidence>
<feature type="transmembrane region" description="Helical" evidence="7">
    <location>
        <begin position="44"/>
        <end position="68"/>
    </location>
</feature>
<gene>
    <name evidence="8" type="ORF">SAMN04488561_2405</name>
</gene>
<keyword evidence="2" id="KW-0813">Transport</keyword>
<dbReference type="Gene3D" id="1.20.1250.20">
    <property type="entry name" value="MFS general substrate transporter like domains"/>
    <property type="match status" value="1"/>
</dbReference>
<sequence>MSGRQPLGRALGNVVAANVSSSLGDGIAKVAAPLLAARLTGDPLLVSGIAAVAMLPWLLFAIPAGILLDRVDRRRAMTLANGARSLLAVLLLVLFATDALTIWWLYLVVFVYGALETVYDGALRAVLPSIVAKPDLPRANSRVEGGEIVVERFLSGPLTSALFAVSVVVPLGVNALTYAVAGVLAVFLPVAAAGAHRGDPREPHVAWYRQFTVGFRYLMGHPMLRKLWMISVVVGLFFSAATATMVLYVLNRLGLPEAWYGAFILAGAVGSLGAAALANRLKERYRAGPVMAVAQTVSLLALVLMGAVPVLGVVAFGYLLSAAGTTVWNILVMSLRQAAIPGRLLGRVHGTWRTLLWGTMPLGSLLGGILGRVDLRAPFLIAGGAAALVTLASFRFLAGLPNPEDLDDVDATGPP</sequence>
<feature type="transmembrane region" description="Helical" evidence="7">
    <location>
        <begin position="379"/>
        <end position="398"/>
    </location>
</feature>
<evidence type="ECO:0000313" key="8">
    <source>
        <dbReference type="EMBL" id="SEE71898.1"/>
    </source>
</evidence>
<name>A0A1H5L6R9_9ACTN</name>
<keyword evidence="6 7" id="KW-0472">Membrane</keyword>
<dbReference type="InterPro" id="IPR010290">
    <property type="entry name" value="TM_effector"/>
</dbReference>